<dbReference type="EMBL" id="JACRTE010000005">
    <property type="protein sequence ID" value="MBC8596435.1"/>
    <property type="molecule type" value="Genomic_DNA"/>
</dbReference>
<dbReference type="RefSeq" id="WP_262431910.1">
    <property type="nucleotide sequence ID" value="NZ_JACRTE010000005.1"/>
</dbReference>
<comment type="similarity">
    <text evidence="1">Belongs to the UPF0758 family.</text>
</comment>
<keyword evidence="3" id="KW-0479">Metal-binding</keyword>
<dbReference type="PANTHER" id="PTHR30471:SF3">
    <property type="entry name" value="UPF0758 PROTEIN YEES-RELATED"/>
    <property type="match status" value="1"/>
</dbReference>
<feature type="region of interest" description="Disordered" evidence="7">
    <location>
        <begin position="83"/>
        <end position="146"/>
    </location>
</feature>
<dbReference type="InterPro" id="IPR001405">
    <property type="entry name" value="UPF0758"/>
</dbReference>
<evidence type="ECO:0000256" key="1">
    <source>
        <dbReference type="ARBA" id="ARBA00010243"/>
    </source>
</evidence>
<gene>
    <name evidence="9" type="ORF">H8706_06090</name>
</gene>
<dbReference type="Proteomes" id="UP000647416">
    <property type="component" value="Unassembled WGS sequence"/>
</dbReference>
<dbReference type="SUPFAM" id="SSF47781">
    <property type="entry name" value="RuvA domain 2-like"/>
    <property type="match status" value="1"/>
</dbReference>
<reference evidence="9" key="1">
    <citation type="submission" date="2020-08" db="EMBL/GenBank/DDBJ databases">
        <title>Genome public.</title>
        <authorList>
            <person name="Liu C."/>
            <person name="Sun Q."/>
        </authorList>
    </citation>
    <scope>NUCLEOTIDE SEQUENCE</scope>
    <source>
        <strain evidence="9">NSJ-50</strain>
    </source>
</reference>
<evidence type="ECO:0000313" key="9">
    <source>
        <dbReference type="EMBL" id="MBC8596435.1"/>
    </source>
</evidence>
<keyword evidence="10" id="KW-1185">Reference proteome</keyword>
<evidence type="ECO:0000256" key="2">
    <source>
        <dbReference type="ARBA" id="ARBA00022670"/>
    </source>
</evidence>
<dbReference type="GO" id="GO:0046872">
    <property type="term" value="F:metal ion binding"/>
    <property type="evidence" value="ECO:0007669"/>
    <property type="project" value="UniProtKB-KW"/>
</dbReference>
<evidence type="ECO:0000313" key="10">
    <source>
        <dbReference type="Proteomes" id="UP000647416"/>
    </source>
</evidence>
<dbReference type="GO" id="GO:0006508">
    <property type="term" value="P:proteolysis"/>
    <property type="evidence" value="ECO:0007669"/>
    <property type="project" value="UniProtKB-KW"/>
</dbReference>
<evidence type="ECO:0000259" key="8">
    <source>
        <dbReference type="PROSITE" id="PS50249"/>
    </source>
</evidence>
<evidence type="ECO:0000256" key="5">
    <source>
        <dbReference type="ARBA" id="ARBA00022833"/>
    </source>
</evidence>
<dbReference type="GO" id="GO:0008237">
    <property type="term" value="F:metallopeptidase activity"/>
    <property type="evidence" value="ECO:0007669"/>
    <property type="project" value="UniProtKB-KW"/>
</dbReference>
<keyword evidence="4" id="KW-0378">Hydrolase</keyword>
<evidence type="ECO:0000256" key="6">
    <source>
        <dbReference type="ARBA" id="ARBA00023049"/>
    </source>
</evidence>
<accession>A0A926F9I2</accession>
<feature type="compositionally biased region" description="Basic and acidic residues" evidence="7">
    <location>
        <begin position="83"/>
        <end position="111"/>
    </location>
</feature>
<dbReference type="InterPro" id="IPR037518">
    <property type="entry name" value="MPN"/>
</dbReference>
<keyword evidence="2" id="KW-0645">Protease</keyword>
<dbReference type="Gene3D" id="3.40.140.10">
    <property type="entry name" value="Cytidine Deaminase, domain 2"/>
    <property type="match status" value="1"/>
</dbReference>
<dbReference type="InterPro" id="IPR010994">
    <property type="entry name" value="RuvA_2-like"/>
</dbReference>
<comment type="caution">
    <text evidence="9">The sequence shown here is derived from an EMBL/GenBank/DDBJ whole genome shotgun (WGS) entry which is preliminary data.</text>
</comment>
<dbReference type="PANTHER" id="PTHR30471">
    <property type="entry name" value="DNA REPAIR PROTEIN RADC"/>
    <property type="match status" value="1"/>
</dbReference>
<dbReference type="AlphaFoldDB" id="A0A926F9I2"/>
<evidence type="ECO:0000256" key="7">
    <source>
        <dbReference type="SAM" id="MobiDB-lite"/>
    </source>
</evidence>
<feature type="compositionally biased region" description="Acidic residues" evidence="7">
    <location>
        <begin position="127"/>
        <end position="141"/>
    </location>
</feature>
<dbReference type="Gene3D" id="1.10.150.20">
    <property type="entry name" value="5' to 3' exonuclease, C-terminal subdomain"/>
    <property type="match status" value="1"/>
</dbReference>
<evidence type="ECO:0000256" key="4">
    <source>
        <dbReference type="ARBA" id="ARBA00022801"/>
    </source>
</evidence>
<dbReference type="Pfam" id="PF04002">
    <property type="entry name" value="RadC"/>
    <property type="match status" value="1"/>
</dbReference>
<keyword evidence="5" id="KW-0862">Zinc</keyword>
<name>A0A926F9I2_9FIRM</name>
<proteinExistence type="inferred from homology"/>
<keyword evidence="6" id="KW-0482">Metalloprotease</keyword>
<protein>
    <submittedName>
        <fullName evidence="9">RadC family protein</fullName>
    </submittedName>
</protein>
<sequence>MNNKMNFPDGTLFVGKQAFVPKADGSGYKTVGIDERFGIEVLSDSLNGAENLAETDVQTGGDISDIKFDIDFTFADKAKSAKKEIKPDKKSEKDKSENSETKKTEKTEKPKVISVKFSDTGAHTNGFEDDADDETAEDEPDENIHSGHRARLYERYENLGLEGFAEHEVLEFLLYFVYKRRDTNPIAHRLINEFGSLEDVLKADISDLRDVKGVGDKSALLINFCRQLIIFLNSYKKEGIPLPNKDVMGGFCTDYFKLHPEENFIVLILDAKRRLKKVAPISKGTENETAFYPRKVLKSVIKYRANTVAIAHNHTGNCVHPSDNDIRVTDKISKLLDGIGVPLIDHIVCCNDRYTSLAERGMIGRDTRGMY</sequence>
<organism evidence="9 10">
    <name type="scientific">Qingrenia yutianensis</name>
    <dbReference type="NCBI Taxonomy" id="2763676"/>
    <lineage>
        <taxon>Bacteria</taxon>
        <taxon>Bacillati</taxon>
        <taxon>Bacillota</taxon>
        <taxon>Clostridia</taxon>
        <taxon>Eubacteriales</taxon>
        <taxon>Oscillospiraceae</taxon>
        <taxon>Qingrenia</taxon>
    </lineage>
</organism>
<dbReference type="InterPro" id="IPR025657">
    <property type="entry name" value="RadC_JAB"/>
</dbReference>
<feature type="domain" description="MPN" evidence="8">
    <location>
        <begin position="240"/>
        <end position="363"/>
    </location>
</feature>
<evidence type="ECO:0000256" key="3">
    <source>
        <dbReference type="ARBA" id="ARBA00022723"/>
    </source>
</evidence>
<dbReference type="PROSITE" id="PS50249">
    <property type="entry name" value="MPN"/>
    <property type="match status" value="1"/>
</dbReference>